<evidence type="ECO:0000256" key="6">
    <source>
        <dbReference type="ARBA" id="ARBA00023157"/>
    </source>
</evidence>
<evidence type="ECO:0000313" key="11">
    <source>
        <dbReference type="EnsemblMetazoa" id="AMAM001944-PA"/>
    </source>
</evidence>
<dbReference type="Gene3D" id="3.40.1620.60">
    <property type="match status" value="1"/>
</dbReference>
<feature type="region of interest" description="Disordered" evidence="9">
    <location>
        <begin position="182"/>
        <end position="208"/>
    </location>
</feature>
<dbReference type="GO" id="GO:0046872">
    <property type="term" value="F:metal ion binding"/>
    <property type="evidence" value="ECO:0007669"/>
    <property type="project" value="UniProtKB-KW"/>
</dbReference>
<reference evidence="11" key="2">
    <citation type="submission" date="2020-05" db="UniProtKB">
        <authorList>
            <consortium name="EnsemblMetazoa"/>
        </authorList>
    </citation>
    <scope>IDENTIFICATION</scope>
    <source>
        <strain evidence="11">maculatus3</strain>
    </source>
</reference>
<comment type="caution">
    <text evidence="8">Lacks conserved residue(s) required for the propagation of feature annotation.</text>
</comment>
<dbReference type="AlphaFoldDB" id="A0A182S8R9"/>
<evidence type="ECO:0000256" key="7">
    <source>
        <dbReference type="ARBA" id="ARBA00023180"/>
    </source>
</evidence>
<dbReference type="PROSITE" id="PS50215">
    <property type="entry name" value="ADAM_MEPRO"/>
    <property type="match status" value="1"/>
</dbReference>
<dbReference type="PANTHER" id="PTHR13723">
    <property type="entry name" value="ADAMTS A DISINTEGRIN AND METALLOPROTEASE WITH THROMBOSPONDIN MOTIFS PROTEASE"/>
    <property type="match status" value="1"/>
</dbReference>
<evidence type="ECO:0000256" key="8">
    <source>
        <dbReference type="PROSITE-ProRule" id="PRU00276"/>
    </source>
</evidence>
<keyword evidence="7" id="KW-0325">Glycoprotein</keyword>
<keyword evidence="5" id="KW-0482">Metalloprotease</keyword>
<keyword evidence="3" id="KW-0378">Hydrolase</keyword>
<reference evidence="12" key="1">
    <citation type="submission" date="2013-09" db="EMBL/GenBank/DDBJ databases">
        <title>The Genome Sequence of Anopheles maculatus species B.</title>
        <authorList>
            <consortium name="The Broad Institute Genomics Platform"/>
            <person name="Neafsey D.E."/>
            <person name="Besansky N."/>
            <person name="Howell P."/>
            <person name="Walton C."/>
            <person name="Young S.K."/>
            <person name="Zeng Q."/>
            <person name="Gargeya S."/>
            <person name="Fitzgerald M."/>
            <person name="Haas B."/>
            <person name="Abouelleil A."/>
            <person name="Allen A.W."/>
            <person name="Alvarado L."/>
            <person name="Arachchi H.M."/>
            <person name="Berlin A.M."/>
            <person name="Chapman S.B."/>
            <person name="Gainer-Dewar J."/>
            <person name="Goldberg J."/>
            <person name="Griggs A."/>
            <person name="Gujja S."/>
            <person name="Hansen M."/>
            <person name="Howarth C."/>
            <person name="Imamovic A."/>
            <person name="Ireland A."/>
            <person name="Larimer J."/>
            <person name="McCowan C."/>
            <person name="Murphy C."/>
            <person name="Pearson M."/>
            <person name="Poon T.W."/>
            <person name="Priest M."/>
            <person name="Roberts A."/>
            <person name="Saif S."/>
            <person name="Shea T."/>
            <person name="Sisk P."/>
            <person name="Sykes S."/>
            <person name="Wortman J."/>
            <person name="Nusbaum C."/>
            <person name="Birren B."/>
        </authorList>
    </citation>
    <scope>NUCLEOTIDE SEQUENCE [LARGE SCALE GENOMIC DNA]</scope>
    <source>
        <strain evidence="12">maculatus3</strain>
    </source>
</reference>
<evidence type="ECO:0000256" key="9">
    <source>
        <dbReference type="SAM" id="MobiDB-lite"/>
    </source>
</evidence>
<dbReference type="EnsemblMetazoa" id="AMAM001944-RA">
    <property type="protein sequence ID" value="AMAM001944-PA"/>
    <property type="gene ID" value="AMAM001944"/>
</dbReference>
<keyword evidence="1" id="KW-0645">Protease</keyword>
<evidence type="ECO:0000313" key="12">
    <source>
        <dbReference type="Proteomes" id="UP000075901"/>
    </source>
</evidence>
<dbReference type="InterPro" id="IPR041645">
    <property type="entry name" value="ADAMTS_CR_2"/>
</dbReference>
<keyword evidence="12" id="KW-1185">Reference proteome</keyword>
<evidence type="ECO:0000256" key="2">
    <source>
        <dbReference type="ARBA" id="ARBA00022723"/>
    </source>
</evidence>
<evidence type="ECO:0000256" key="5">
    <source>
        <dbReference type="ARBA" id="ARBA00023049"/>
    </source>
</evidence>
<dbReference type="Proteomes" id="UP000075901">
    <property type="component" value="Unassembled WGS sequence"/>
</dbReference>
<dbReference type="InterPro" id="IPR050439">
    <property type="entry name" value="ADAMTS_ADAMTS-like"/>
</dbReference>
<dbReference type="Pfam" id="PF25379">
    <property type="entry name" value="Adt-1"/>
    <property type="match status" value="1"/>
</dbReference>
<feature type="binding site" evidence="8">
    <location>
        <position position="376"/>
    </location>
    <ligand>
        <name>Zn(2+)</name>
        <dbReference type="ChEBI" id="CHEBI:29105"/>
        <note>catalytic</note>
    </ligand>
</feature>
<evidence type="ECO:0000259" key="10">
    <source>
        <dbReference type="PROSITE" id="PS50215"/>
    </source>
</evidence>
<feature type="binding site" evidence="8">
    <location>
        <position position="382"/>
    </location>
    <ligand>
        <name>Zn(2+)</name>
        <dbReference type="ChEBI" id="CHEBI:29105"/>
        <note>catalytic</note>
    </ligand>
</feature>
<accession>A0A182S8R9</accession>
<dbReference type="VEuPathDB" id="VectorBase:AMAM001944"/>
<dbReference type="GO" id="GO:0031012">
    <property type="term" value="C:extracellular matrix"/>
    <property type="evidence" value="ECO:0007669"/>
    <property type="project" value="TreeGrafter"/>
</dbReference>
<organism evidence="11 12">
    <name type="scientific">Anopheles maculatus</name>
    <dbReference type="NCBI Taxonomy" id="74869"/>
    <lineage>
        <taxon>Eukaryota</taxon>
        <taxon>Metazoa</taxon>
        <taxon>Ecdysozoa</taxon>
        <taxon>Arthropoda</taxon>
        <taxon>Hexapoda</taxon>
        <taxon>Insecta</taxon>
        <taxon>Pterygota</taxon>
        <taxon>Neoptera</taxon>
        <taxon>Endopterygota</taxon>
        <taxon>Diptera</taxon>
        <taxon>Nematocera</taxon>
        <taxon>Culicoidea</taxon>
        <taxon>Culicidae</taxon>
        <taxon>Anophelinae</taxon>
        <taxon>Anopheles</taxon>
        <taxon>Anopheles maculatus group</taxon>
    </lineage>
</organism>
<dbReference type="CDD" id="cd04273">
    <property type="entry name" value="ZnMc_ADAMTS_like"/>
    <property type="match status" value="1"/>
</dbReference>
<keyword evidence="4 8" id="KW-0862">Zinc</keyword>
<dbReference type="GO" id="GO:0030198">
    <property type="term" value="P:extracellular matrix organization"/>
    <property type="evidence" value="ECO:0007669"/>
    <property type="project" value="TreeGrafter"/>
</dbReference>
<evidence type="ECO:0000256" key="1">
    <source>
        <dbReference type="ARBA" id="ARBA00022670"/>
    </source>
</evidence>
<dbReference type="Pfam" id="PF01421">
    <property type="entry name" value="Reprolysin"/>
    <property type="match status" value="1"/>
</dbReference>
<feature type="region of interest" description="Disordered" evidence="9">
    <location>
        <begin position="779"/>
        <end position="799"/>
    </location>
</feature>
<feature type="active site" evidence="8">
    <location>
        <position position="373"/>
    </location>
</feature>
<keyword evidence="2 8" id="KW-0479">Metal-binding</keyword>
<protein>
    <recommendedName>
        <fullName evidence="10">Peptidase M12B domain-containing protein</fullName>
    </recommendedName>
</protein>
<evidence type="ECO:0000256" key="4">
    <source>
        <dbReference type="ARBA" id="ARBA00022833"/>
    </source>
</evidence>
<dbReference type="GO" id="GO:0004222">
    <property type="term" value="F:metalloendopeptidase activity"/>
    <property type="evidence" value="ECO:0007669"/>
    <property type="project" value="InterPro"/>
</dbReference>
<keyword evidence="6" id="KW-1015">Disulfide bond</keyword>
<feature type="binding site" evidence="8">
    <location>
        <position position="372"/>
    </location>
    <ligand>
        <name>Zn(2+)</name>
        <dbReference type="ChEBI" id="CHEBI:29105"/>
        <note>catalytic</note>
    </ligand>
</feature>
<dbReference type="GO" id="GO:0006508">
    <property type="term" value="P:proteolysis"/>
    <property type="evidence" value="ECO:0007669"/>
    <property type="project" value="UniProtKB-KW"/>
</dbReference>
<sequence>MYHDTVRGVGPIDERNLHNFLEEHEQLLLFGDRRTDDFKIVNVRQRKRESRSATGGGFLQFNISNGREDNFSLRLQKSDILIDESFAFIESYDNSTQLMDDSYDRVLKYRDCFYRNERAAFDLCEGSIRGLIRSNETDIVIHPLPERFGTGAHVILNRNNTRSNVDSNGANSTNIMFEPEMHEPTRRPTVSSYRQNQPRPKRHVSSTHNAKVPDVLHIETAIFIDKDLYRHMSKNYPKNTEAHLIRFVLAMINGVQLLYNHPSLGHPINFILKRLEILHNDPKDLRRSSDIDIYLNSFCGWQRKMNPISDADPVHFDHAVILTGLDLFVVSKNGKVSNQVVGLAPVAGMCTITSSCTINEGKHFESVFVVSHEIGHNLGMRHDTSDNNCDPSLYIMSPTLGSGKITWSSCSRNYLNTFLKTTQATCLFDRGHYGSSLDHAGEGKLPGERFDADQQCLLKYGKDSTRSKSQDLADICRDLHCQRDRYTWTSHPALEGTSCGKLMVNITLKHLSQRVQASTNLLNLSAEQWCRSGICVSKIPGLTIHSTGKHITAFKTIDKKTFLEGLKFASLRQDISRTINTIPTWESWSEPTECVSGCLYGDSGRLKEGSTGLRQFTRKCLDKRKNCSGFSRKYETCIAKQCYNIARTTIQEFSNQICDRAKEFDSDIIGYGLQKVAEDPEDSCKVFCETKTGIPKTKSWIYPDGTACKVQNGDFDDEYYCVSGRCEKFSCNNTSNNYYRIDGTLCTEVYQYTERSGNSIHQENVRDYKSLPLNQNTYPIDPTSNYTARKPSVDPENYNSKVENTYNRWRERPSSELNRLSELQGRKHNWEVKSGCHFSCMERGKGVQIVSSTAGTNTNIQLCTANTIACDKVLSTYEFATQLCKRYQQKVSGLSGIGMQIAPSVEDPDRSCRVACQDTFIRHRFYLHFGNDDTPVNESYNALPNVRIKRSVYRSKRHFEHFTPINITERISQEFLEHLIANIDFDRAASNSSNVDY</sequence>
<dbReference type="InterPro" id="IPR001590">
    <property type="entry name" value="Peptidase_M12B"/>
</dbReference>
<dbReference type="SUPFAM" id="SSF55486">
    <property type="entry name" value="Metalloproteases ('zincins'), catalytic domain"/>
    <property type="match status" value="1"/>
</dbReference>
<name>A0A182S8R9_9DIPT</name>
<dbReference type="Pfam" id="PF17771">
    <property type="entry name" value="ADAMTS_CR_2"/>
    <property type="match status" value="1"/>
</dbReference>
<evidence type="ECO:0000256" key="3">
    <source>
        <dbReference type="ARBA" id="ARBA00022801"/>
    </source>
</evidence>
<proteinExistence type="predicted"/>
<dbReference type="PANTHER" id="PTHR13723:SF275">
    <property type="entry name" value="STALL, ISOFORM C"/>
    <property type="match status" value="1"/>
</dbReference>
<dbReference type="InterPro" id="IPR024079">
    <property type="entry name" value="MetalloPept_cat_dom_sf"/>
</dbReference>
<feature type="domain" description="Peptidase M12B" evidence="10">
    <location>
        <begin position="216"/>
        <end position="431"/>
    </location>
</feature>
<feature type="compositionally biased region" description="Polar residues" evidence="9">
    <location>
        <begin position="188"/>
        <end position="198"/>
    </location>
</feature>
<dbReference type="InterPro" id="IPR057401">
    <property type="entry name" value="Adt-1/2-like_dom"/>
</dbReference>
<dbReference type="Gene3D" id="3.40.390.10">
    <property type="entry name" value="Collagenase (Catalytic Domain)"/>
    <property type="match status" value="1"/>
</dbReference>